<dbReference type="PANTHER" id="PTHR11596:SF5">
    <property type="entry name" value="ALKALINE PHOSPHATASE"/>
    <property type="match status" value="1"/>
</dbReference>
<dbReference type="EMBL" id="HF563609">
    <property type="protein sequence ID" value="CDI40312.1"/>
    <property type="molecule type" value="Genomic_DNA"/>
</dbReference>
<keyword evidence="2" id="KW-0460">Magnesium</keyword>
<evidence type="ECO:0000256" key="2">
    <source>
        <dbReference type="PIRSR" id="PIRSR601952-2"/>
    </source>
</evidence>
<feature type="binding site" evidence="2">
    <location>
        <position position="26"/>
    </location>
    <ligand>
        <name>Zn(2+)</name>
        <dbReference type="ChEBI" id="CHEBI:29105"/>
        <label>2</label>
    </ligand>
</feature>
<feature type="binding site" evidence="2">
    <location>
        <position position="166"/>
    </location>
    <ligand>
        <name>Zn(2+)</name>
        <dbReference type="ChEBI" id="CHEBI:29105"/>
        <label>2</label>
    </ligand>
</feature>
<dbReference type="Proteomes" id="UP000010802">
    <property type="component" value="Chromosome"/>
</dbReference>
<gene>
    <name evidence="3" type="ordered locus">TEPIRE1_0171</name>
</gene>
<dbReference type="SUPFAM" id="SSF53649">
    <property type="entry name" value="Alkaline phosphatase-like"/>
    <property type="match status" value="1"/>
</dbReference>
<keyword evidence="3" id="KW-0378">Hydrolase</keyword>
<accession>U4QKI3</accession>
<feature type="binding site" evidence="2">
    <location>
        <position position="21"/>
    </location>
    <ligand>
        <name>Mg(2+)</name>
        <dbReference type="ChEBI" id="CHEBI:18420"/>
    </ligand>
</feature>
<proteinExistence type="predicted"/>
<keyword evidence="1" id="KW-0597">Phosphoprotein</keyword>
<evidence type="ECO:0000313" key="4">
    <source>
        <dbReference type="Proteomes" id="UP000010802"/>
    </source>
</evidence>
<dbReference type="EC" id="3.1.3.1" evidence="3"/>
<keyword evidence="4" id="KW-1185">Reference proteome</keyword>
<dbReference type="GO" id="GO:0046872">
    <property type="term" value="F:metal ion binding"/>
    <property type="evidence" value="ECO:0007669"/>
    <property type="project" value="UniProtKB-KW"/>
</dbReference>
<dbReference type="AlphaFoldDB" id="U4QKI3"/>
<reference evidence="4" key="1">
    <citation type="journal article" date="2013" name="Genome Announc.">
        <title>First genome sequence of a syntrophic acetate-oxidizing bacterium, Tepidanaerobacter acetatoxydans strain Re1.</title>
        <authorList>
            <person name="Manzoor S."/>
            <person name="Bongcam-Rudloff E."/>
            <person name="Schnurer A."/>
            <person name="Muller B."/>
        </authorList>
    </citation>
    <scope>NUCLEOTIDE SEQUENCE [LARGE SCALE GENOMIC DNA]</scope>
    <source>
        <strain evidence="4">Re1</strain>
    </source>
</reference>
<name>U4QKI3_TEPAE</name>
<comment type="cofactor">
    <cofactor evidence="2">
        <name>Mg(2+)</name>
        <dbReference type="ChEBI" id="CHEBI:18420"/>
    </cofactor>
    <text evidence="2">Binds 1 Mg(2+) ion.</text>
</comment>
<dbReference type="Pfam" id="PF00245">
    <property type="entry name" value="Alk_phosphatase"/>
    <property type="match status" value="1"/>
</dbReference>
<dbReference type="Gene3D" id="3.40.720.10">
    <property type="entry name" value="Alkaline Phosphatase, subunit A"/>
    <property type="match status" value="1"/>
</dbReference>
<dbReference type="eggNOG" id="COG1785">
    <property type="taxonomic scope" value="Bacteria"/>
</dbReference>
<evidence type="ECO:0000256" key="1">
    <source>
        <dbReference type="ARBA" id="ARBA00022553"/>
    </source>
</evidence>
<keyword evidence="2" id="KW-0862">Zinc</keyword>
<dbReference type="STRING" id="1209989.TepRe1_0159"/>
<dbReference type="InterPro" id="IPR017850">
    <property type="entry name" value="Alkaline_phosphatase_core_sf"/>
</dbReference>
<dbReference type="InterPro" id="IPR001952">
    <property type="entry name" value="Alkaline_phosphatase"/>
</dbReference>
<dbReference type="GO" id="GO:0004035">
    <property type="term" value="F:alkaline phosphatase activity"/>
    <property type="evidence" value="ECO:0007669"/>
    <property type="project" value="UniProtKB-EC"/>
</dbReference>
<dbReference type="HOGENOM" id="CLU_946395_0_0_9"/>
<feature type="binding site" evidence="2">
    <location>
        <position position="68"/>
    </location>
    <ligand>
        <name>Zn(2+)</name>
        <dbReference type="ChEBI" id="CHEBI:29105"/>
        <label>2</label>
    </ligand>
</feature>
<dbReference type="PANTHER" id="PTHR11596">
    <property type="entry name" value="ALKALINE PHOSPHATASE"/>
    <property type="match status" value="1"/>
</dbReference>
<evidence type="ECO:0000313" key="3">
    <source>
        <dbReference type="EMBL" id="CDI40312.1"/>
    </source>
</evidence>
<feature type="binding site" evidence="2">
    <location>
        <position position="69"/>
    </location>
    <ligand>
        <name>Zn(2+)</name>
        <dbReference type="ChEBI" id="CHEBI:29105"/>
        <label>2</label>
    </ligand>
</feature>
<sequence length="294" mass="32432">MTKKALEILSKDSDGFFLMIEGSKIDWAAHANDPIGVISDIMAFDDAVKVALDFALSDGNTALIVAADHFTGGMSIGNLDKDYDIQHVSAFIEPLKKAKVTGEGLEKKLNSDRSNIIEVMEEFFGICDLTEDEIHAIATVKAGAVNEVVGPIISRRALLGWTSHGHTGNDVVLYMYHPRGYRYCGVIDNSDINKYMQDVLDINLTETTEKLFVNAYDAFTAIGASLKVDSKDPENPILIVNNGKKEMKFPVNKDIAIINGKEIQLPGVVVYTGEFDEFDISKWYVSQEAIDLMK</sequence>
<protein>
    <submittedName>
        <fullName evidence="3">Alkaline phosphatase</fullName>
        <ecNumber evidence="3">3.1.3.1</ecNumber>
    </submittedName>
</protein>
<organism evidence="3 4">
    <name type="scientific">Tepidanaerobacter acetatoxydans (strain DSM 21804 / JCM 16047 / Re1)</name>
    <dbReference type="NCBI Taxonomy" id="1209989"/>
    <lineage>
        <taxon>Bacteria</taxon>
        <taxon>Bacillati</taxon>
        <taxon>Bacillota</taxon>
        <taxon>Clostridia</taxon>
        <taxon>Thermosediminibacterales</taxon>
        <taxon>Tepidanaerobacteraceae</taxon>
        <taxon>Tepidanaerobacter</taxon>
    </lineage>
</organism>
<feature type="binding site" evidence="2">
    <location>
        <position position="30"/>
    </location>
    <ligand>
        <name>Zn(2+)</name>
        <dbReference type="ChEBI" id="CHEBI:29105"/>
        <label>2</label>
    </ligand>
</feature>
<comment type="cofactor">
    <cofactor evidence="2">
        <name>Zn(2+)</name>
        <dbReference type="ChEBI" id="CHEBI:29105"/>
    </cofactor>
    <text evidence="2">Binds 2 Zn(2+) ions.</text>
</comment>
<keyword evidence="2" id="KW-0479">Metal-binding</keyword>
<dbReference type="KEGG" id="tae:TepiRe1_0171"/>